<keyword evidence="3" id="KW-1185">Reference proteome</keyword>
<dbReference type="AlphaFoldDB" id="A0A2N8KQC2"/>
<reference evidence="2 3" key="1">
    <citation type="submission" date="2018-01" db="EMBL/GenBank/DDBJ databases">
        <title>The draft genome of an aniline degradation strain ANB-1.</title>
        <authorList>
            <person name="Zhang L."/>
            <person name="Jiang J."/>
        </authorList>
    </citation>
    <scope>NUCLEOTIDE SEQUENCE [LARGE SCALE GENOMIC DNA]</scope>
    <source>
        <strain evidence="2 3">ANB-1</strain>
    </source>
</reference>
<dbReference type="Proteomes" id="UP000235994">
    <property type="component" value="Unassembled WGS sequence"/>
</dbReference>
<evidence type="ECO:0000313" key="2">
    <source>
        <dbReference type="EMBL" id="PND35642.1"/>
    </source>
</evidence>
<proteinExistence type="predicted"/>
<feature type="domain" description="Beta-ketoacyl synthase-like N-terminal" evidence="1">
    <location>
        <begin position="22"/>
        <end position="238"/>
    </location>
</feature>
<accession>A0A2N8KQC2</accession>
<protein>
    <submittedName>
        <fullName evidence="2">3-oxoacyl-ACP synthase</fullName>
    </submittedName>
</protein>
<comment type="caution">
    <text evidence="2">The sequence shown here is derived from an EMBL/GenBank/DDBJ whole genome shotgun (WGS) entry which is preliminary data.</text>
</comment>
<dbReference type="RefSeq" id="WP_102771573.1">
    <property type="nucleotide sequence ID" value="NZ_POQS01000001.1"/>
</dbReference>
<organism evidence="2 3">
    <name type="scientific">Achromobacter pulmonis</name>
    <dbReference type="NCBI Taxonomy" id="1389932"/>
    <lineage>
        <taxon>Bacteria</taxon>
        <taxon>Pseudomonadati</taxon>
        <taxon>Pseudomonadota</taxon>
        <taxon>Betaproteobacteria</taxon>
        <taxon>Burkholderiales</taxon>
        <taxon>Alcaligenaceae</taxon>
        <taxon>Achromobacter</taxon>
    </lineage>
</organism>
<evidence type="ECO:0000259" key="1">
    <source>
        <dbReference type="Pfam" id="PF13723"/>
    </source>
</evidence>
<dbReference type="EMBL" id="POQS01000001">
    <property type="protein sequence ID" value="PND35642.1"/>
    <property type="molecule type" value="Genomic_DNA"/>
</dbReference>
<dbReference type="Pfam" id="PF13723">
    <property type="entry name" value="Ketoacyl-synt_2"/>
    <property type="match status" value="1"/>
</dbReference>
<name>A0A2N8KQC2_9BURK</name>
<sequence length="242" mass="26638">MLTFSIAQWRGWAPGIDSPEGWLDWARHPFCPVGNQDAARLDFLPALQRRRLSALARGVFDCAWPMAQARPGMPLVYASRHGETSRNFGLLQALAAGEPLSPTAFGLSVHNAIAAQWSIIRRETAESVALSVEDDGLEHAIVEAAMLFGQGHDDVLVVLAEESPPAPYSPWVQDVPYSYAVALHLRPGADWTLAMAPRPAEPACTPPQLWPNPLNLLRQLCLGGDAWRHANRARQWTWTRAA</sequence>
<evidence type="ECO:0000313" key="3">
    <source>
        <dbReference type="Proteomes" id="UP000235994"/>
    </source>
</evidence>
<dbReference type="InterPro" id="IPR014030">
    <property type="entry name" value="Ketoacyl_synth_N"/>
</dbReference>
<gene>
    <name evidence="2" type="ORF">C1I89_04570</name>
</gene>